<name>A0A397TNN1_9GLOM</name>
<comment type="caution">
    <text evidence="2">The sequence shown here is derived from an EMBL/GenBank/DDBJ whole genome shotgun (WGS) entry which is preliminary data.</text>
</comment>
<dbReference type="EMBL" id="QKYT01000003">
    <property type="protein sequence ID" value="RIA99568.1"/>
    <property type="molecule type" value="Genomic_DNA"/>
</dbReference>
<dbReference type="Pfam" id="PF24758">
    <property type="entry name" value="LRR_At5g56370"/>
    <property type="match status" value="1"/>
</dbReference>
<dbReference type="STRING" id="658196.A0A397TNN1"/>
<gene>
    <name evidence="2" type="ORF">C1645_869941</name>
</gene>
<keyword evidence="3" id="KW-1185">Reference proteome</keyword>
<reference evidence="2 3" key="1">
    <citation type="submission" date="2018-06" db="EMBL/GenBank/DDBJ databases">
        <title>Comparative genomics reveals the genomic features of Rhizophagus irregularis, R. cerebriforme, R. diaphanum and Gigaspora rosea, and their symbiotic lifestyle signature.</title>
        <authorList>
            <person name="Morin E."/>
            <person name="San Clemente H."/>
            <person name="Chen E.C.H."/>
            <person name="De La Providencia I."/>
            <person name="Hainaut M."/>
            <person name="Kuo A."/>
            <person name="Kohler A."/>
            <person name="Murat C."/>
            <person name="Tang N."/>
            <person name="Roy S."/>
            <person name="Loubradou J."/>
            <person name="Henrissat B."/>
            <person name="Grigoriev I.V."/>
            <person name="Corradi N."/>
            <person name="Roux C."/>
            <person name="Martin F.M."/>
        </authorList>
    </citation>
    <scope>NUCLEOTIDE SEQUENCE [LARGE SCALE GENOMIC DNA]</scope>
    <source>
        <strain evidence="2 3">DAOM 227022</strain>
    </source>
</reference>
<accession>A0A397TNN1</accession>
<dbReference type="SUPFAM" id="SSF52047">
    <property type="entry name" value="RNI-like"/>
    <property type="match status" value="1"/>
</dbReference>
<feature type="domain" description="F-box/LRR-repeat protein 15/At3g58940/PEG3-like LRR" evidence="1">
    <location>
        <begin position="259"/>
        <end position="402"/>
    </location>
</feature>
<dbReference type="InterPro" id="IPR032675">
    <property type="entry name" value="LRR_dom_sf"/>
</dbReference>
<proteinExistence type="predicted"/>
<sequence length="435" mass="50913">MRHFNTILTFFNKKKSKVVKGKEKIIPILPTECMQRIFQYIQNDSTAKLYPSLLVNRYWSKNVVSFLWNRPFRSCSKHNRYKLINTLLMFFSLEETNLINSKLKAYNIIIPSQPNPLFNYSAMIHEIYYMGLEIFVSSYLKKITCLGSNELHRKVQILFITGSLFQMFLRQSPNLKTLVIDKEIYTMNLPNISIFTESNSNLTNLTKLRINYDSKKILNTIQFLNYISKLCHNIHILEFKFNMNSYNVELLQSISNTVIAQKGLKEFSLSNVVHIGIESIMMSLLTHINSLTSISLAFLQLDQTTLDILLNLNQLKELRLCFCSCENLDNYTFIHSFNLYTLHLVELKEQITLTILQSSGNSIKQLGLNIKHIEILEIALNYCPNLEEIILYYLSNENQNEKVVKRIIKSLEKSWREKLSLISFKEISTKPLIYY</sequence>
<evidence type="ECO:0000313" key="3">
    <source>
        <dbReference type="Proteomes" id="UP000265703"/>
    </source>
</evidence>
<dbReference type="Gene3D" id="3.80.10.10">
    <property type="entry name" value="Ribonuclease Inhibitor"/>
    <property type="match status" value="1"/>
</dbReference>
<evidence type="ECO:0000313" key="2">
    <source>
        <dbReference type="EMBL" id="RIA99568.1"/>
    </source>
</evidence>
<dbReference type="OrthoDB" id="2315951at2759"/>
<dbReference type="InterPro" id="IPR055411">
    <property type="entry name" value="LRR_FXL15/At3g58940/PEG3-like"/>
</dbReference>
<protein>
    <recommendedName>
        <fullName evidence="1">F-box/LRR-repeat protein 15/At3g58940/PEG3-like LRR domain-containing protein</fullName>
    </recommendedName>
</protein>
<organism evidence="2 3">
    <name type="scientific">Glomus cerebriforme</name>
    <dbReference type="NCBI Taxonomy" id="658196"/>
    <lineage>
        <taxon>Eukaryota</taxon>
        <taxon>Fungi</taxon>
        <taxon>Fungi incertae sedis</taxon>
        <taxon>Mucoromycota</taxon>
        <taxon>Glomeromycotina</taxon>
        <taxon>Glomeromycetes</taxon>
        <taxon>Glomerales</taxon>
        <taxon>Glomeraceae</taxon>
        <taxon>Glomus</taxon>
    </lineage>
</organism>
<dbReference type="AlphaFoldDB" id="A0A397TNN1"/>
<dbReference type="Proteomes" id="UP000265703">
    <property type="component" value="Unassembled WGS sequence"/>
</dbReference>
<evidence type="ECO:0000259" key="1">
    <source>
        <dbReference type="Pfam" id="PF24758"/>
    </source>
</evidence>